<comment type="caution">
    <text evidence="4">The sequence shown here is derived from an EMBL/GenBank/DDBJ whole genome shotgun (WGS) entry which is preliminary data.</text>
</comment>
<organism evidence="4 5">
    <name type="scientific">Mycolicibacterium lutetiense</name>
    <dbReference type="NCBI Taxonomy" id="1641992"/>
    <lineage>
        <taxon>Bacteria</taxon>
        <taxon>Bacillati</taxon>
        <taxon>Actinomycetota</taxon>
        <taxon>Actinomycetes</taxon>
        <taxon>Mycobacteriales</taxon>
        <taxon>Mycobacteriaceae</taxon>
        <taxon>Mycolicibacterium</taxon>
    </lineage>
</organism>
<evidence type="ECO:0000259" key="3">
    <source>
        <dbReference type="SMART" id="SM00894"/>
    </source>
</evidence>
<dbReference type="Pfam" id="PF05901">
    <property type="entry name" value="Excalibur"/>
    <property type="match status" value="1"/>
</dbReference>
<dbReference type="RefSeq" id="WP_209914954.1">
    <property type="nucleotide sequence ID" value="NZ_JAGIOP010000001.1"/>
</dbReference>
<sequence length="66" mass="6973">MFRAFAVAAALIGGAIGTAPMAQADPPYRYCKDAYADGRSNMTTDDPGYADHLDRDGDGIACEKQS</sequence>
<evidence type="ECO:0000313" key="5">
    <source>
        <dbReference type="Proteomes" id="UP000694460"/>
    </source>
</evidence>
<evidence type="ECO:0000313" key="4">
    <source>
        <dbReference type="EMBL" id="MBP2451401.1"/>
    </source>
</evidence>
<evidence type="ECO:0000256" key="1">
    <source>
        <dbReference type="SAM" id="MobiDB-lite"/>
    </source>
</evidence>
<accession>A0ABS4ZPG7</accession>
<feature type="signal peptide" evidence="2">
    <location>
        <begin position="1"/>
        <end position="24"/>
    </location>
</feature>
<dbReference type="InterPro" id="IPR008613">
    <property type="entry name" value="Excalibur_Ca-bd_domain"/>
</dbReference>
<keyword evidence="2" id="KW-0732">Signal</keyword>
<dbReference type="Proteomes" id="UP000694460">
    <property type="component" value="Unassembled WGS sequence"/>
</dbReference>
<reference evidence="4 5" key="1">
    <citation type="submission" date="2021-03" db="EMBL/GenBank/DDBJ databases">
        <title>Sequencing the genomes of 1000 actinobacteria strains.</title>
        <authorList>
            <person name="Klenk H.-P."/>
        </authorList>
    </citation>
    <scope>NUCLEOTIDE SEQUENCE [LARGE SCALE GENOMIC DNA]</scope>
    <source>
        <strain evidence="4 5">DSM 46713</strain>
    </source>
</reference>
<feature type="region of interest" description="Disordered" evidence="1">
    <location>
        <begin position="42"/>
        <end position="66"/>
    </location>
</feature>
<feature type="domain" description="Excalibur calcium-binding" evidence="3">
    <location>
        <begin position="27"/>
        <end position="63"/>
    </location>
</feature>
<dbReference type="SMART" id="SM00894">
    <property type="entry name" value="Excalibur"/>
    <property type="match status" value="1"/>
</dbReference>
<name>A0ABS4ZPG7_9MYCO</name>
<feature type="compositionally biased region" description="Basic and acidic residues" evidence="1">
    <location>
        <begin position="49"/>
        <end position="58"/>
    </location>
</feature>
<gene>
    <name evidence="4" type="ORF">JOF57_001286</name>
</gene>
<protein>
    <recommendedName>
        <fullName evidence="3">Excalibur calcium-binding domain-containing protein</fullName>
    </recommendedName>
</protein>
<keyword evidence="5" id="KW-1185">Reference proteome</keyword>
<evidence type="ECO:0000256" key="2">
    <source>
        <dbReference type="SAM" id="SignalP"/>
    </source>
</evidence>
<feature type="chain" id="PRO_5046700044" description="Excalibur calcium-binding domain-containing protein" evidence="2">
    <location>
        <begin position="25"/>
        <end position="66"/>
    </location>
</feature>
<dbReference type="EMBL" id="JAGIOP010000001">
    <property type="protein sequence ID" value="MBP2451401.1"/>
    <property type="molecule type" value="Genomic_DNA"/>
</dbReference>
<proteinExistence type="predicted"/>